<dbReference type="PANTHER" id="PTHR47861:SF3">
    <property type="entry name" value="FKBP-TYPE PEPTIDYL-PROLYL CIS-TRANS ISOMERASE SLYD"/>
    <property type="match status" value="1"/>
</dbReference>
<keyword evidence="4" id="KW-0963">Cytoplasm</keyword>
<comment type="subcellular location">
    <subcellularLocation>
        <location evidence="2">Cytoplasm</location>
    </subcellularLocation>
</comment>
<dbReference type="GO" id="GO:0003755">
    <property type="term" value="F:peptidyl-prolyl cis-trans isomerase activity"/>
    <property type="evidence" value="ECO:0007669"/>
    <property type="project" value="UniProtKB-UniRule"/>
</dbReference>
<evidence type="ECO:0000256" key="7">
    <source>
        <dbReference type="ARBA" id="ARBA00023235"/>
    </source>
</evidence>
<dbReference type="Gene3D" id="3.10.50.40">
    <property type="match status" value="1"/>
</dbReference>
<proteinExistence type="inferred from homology"/>
<comment type="function">
    <text evidence="8">Also involved in hydrogenase metallocenter assembly, probably by participating in the nickel insertion step. This function in hydrogenase biosynthesis requires chaperone activity and the presence of the metal-binding domain, but not PPIase activity.</text>
</comment>
<dbReference type="PROSITE" id="PS50059">
    <property type="entry name" value="FKBP_PPIASE"/>
    <property type="match status" value="1"/>
</dbReference>
<dbReference type="Pfam" id="PF00254">
    <property type="entry name" value="FKBP_C"/>
    <property type="match status" value="1"/>
</dbReference>
<dbReference type="OrthoDB" id="9808891at2"/>
<evidence type="ECO:0000256" key="3">
    <source>
        <dbReference type="ARBA" id="ARBA00006577"/>
    </source>
</evidence>
<dbReference type="EMBL" id="FOMQ01000002">
    <property type="protein sequence ID" value="SFD47553.1"/>
    <property type="molecule type" value="Genomic_DNA"/>
</dbReference>
<evidence type="ECO:0000256" key="1">
    <source>
        <dbReference type="ARBA" id="ARBA00000971"/>
    </source>
</evidence>
<evidence type="ECO:0000313" key="13">
    <source>
        <dbReference type="Proteomes" id="UP000199517"/>
    </source>
</evidence>
<keyword evidence="5 9" id="KW-0697">Rotamase</keyword>
<evidence type="ECO:0000256" key="4">
    <source>
        <dbReference type="ARBA" id="ARBA00022490"/>
    </source>
</evidence>
<comment type="catalytic activity">
    <reaction evidence="1 9 10">
        <text>[protein]-peptidylproline (omega=180) = [protein]-peptidylproline (omega=0)</text>
        <dbReference type="Rhea" id="RHEA:16237"/>
        <dbReference type="Rhea" id="RHEA-COMP:10747"/>
        <dbReference type="Rhea" id="RHEA-COMP:10748"/>
        <dbReference type="ChEBI" id="CHEBI:83833"/>
        <dbReference type="ChEBI" id="CHEBI:83834"/>
        <dbReference type="EC" id="5.2.1.8"/>
    </reaction>
</comment>
<dbReference type="EC" id="5.2.1.8" evidence="10"/>
<dbReference type="PANTHER" id="PTHR47861">
    <property type="entry name" value="FKBP-TYPE PEPTIDYL-PROLYL CIS-TRANS ISOMERASE SLYD"/>
    <property type="match status" value="1"/>
</dbReference>
<evidence type="ECO:0000259" key="11">
    <source>
        <dbReference type="PROSITE" id="PS50059"/>
    </source>
</evidence>
<dbReference type="Gene3D" id="2.40.10.330">
    <property type="match status" value="1"/>
</dbReference>
<organism evidence="12 13">
    <name type="scientific">Paracidovorax konjaci</name>
    <dbReference type="NCBI Taxonomy" id="32040"/>
    <lineage>
        <taxon>Bacteria</taxon>
        <taxon>Pseudomonadati</taxon>
        <taxon>Pseudomonadota</taxon>
        <taxon>Betaproteobacteria</taxon>
        <taxon>Burkholderiales</taxon>
        <taxon>Comamonadaceae</taxon>
        <taxon>Paracidovorax</taxon>
    </lineage>
</organism>
<dbReference type="AlphaFoldDB" id="A0A1I1SUG4"/>
<evidence type="ECO:0000256" key="8">
    <source>
        <dbReference type="ARBA" id="ARBA00037071"/>
    </source>
</evidence>
<dbReference type="GO" id="GO:0005737">
    <property type="term" value="C:cytoplasm"/>
    <property type="evidence" value="ECO:0007669"/>
    <property type="project" value="UniProtKB-SubCell"/>
</dbReference>
<dbReference type="GO" id="GO:0042026">
    <property type="term" value="P:protein refolding"/>
    <property type="evidence" value="ECO:0007669"/>
    <property type="project" value="UniProtKB-ARBA"/>
</dbReference>
<evidence type="ECO:0000256" key="9">
    <source>
        <dbReference type="PROSITE-ProRule" id="PRU00277"/>
    </source>
</evidence>
<dbReference type="RefSeq" id="WP_092950028.1">
    <property type="nucleotide sequence ID" value="NZ_FOMQ01000002.1"/>
</dbReference>
<dbReference type="STRING" id="32040.SAMN04489710_102315"/>
<feature type="domain" description="PPIase FKBP-type" evidence="11">
    <location>
        <begin position="21"/>
        <end position="86"/>
    </location>
</feature>
<keyword evidence="7 9" id="KW-0413">Isomerase</keyword>
<protein>
    <recommendedName>
        <fullName evidence="10">Peptidyl-prolyl cis-trans isomerase</fullName>
        <ecNumber evidence="10">5.2.1.8</ecNumber>
    </recommendedName>
</protein>
<evidence type="ECO:0000313" key="12">
    <source>
        <dbReference type="EMBL" id="SFD47553.1"/>
    </source>
</evidence>
<name>A0A1I1SUG4_9BURK</name>
<gene>
    <name evidence="12" type="ORF">SAMN04489710_102315</name>
</gene>
<evidence type="ECO:0000256" key="5">
    <source>
        <dbReference type="ARBA" id="ARBA00023110"/>
    </source>
</evidence>
<keyword evidence="6" id="KW-0143">Chaperone</keyword>
<dbReference type="InterPro" id="IPR046357">
    <property type="entry name" value="PPIase_dom_sf"/>
</dbReference>
<reference evidence="13" key="1">
    <citation type="submission" date="2016-10" db="EMBL/GenBank/DDBJ databases">
        <authorList>
            <person name="Varghese N."/>
            <person name="Submissions S."/>
        </authorList>
    </citation>
    <scope>NUCLEOTIDE SEQUENCE [LARGE SCALE GENOMIC DNA]</scope>
    <source>
        <strain evidence="13">DSM 7481</strain>
    </source>
</reference>
<accession>A0A1I1SUG4</accession>
<evidence type="ECO:0000256" key="2">
    <source>
        <dbReference type="ARBA" id="ARBA00004496"/>
    </source>
</evidence>
<evidence type="ECO:0000256" key="6">
    <source>
        <dbReference type="ARBA" id="ARBA00023186"/>
    </source>
</evidence>
<sequence>MTTIASSSERSGPSSPTVQEGSFLTLHYRLAGPAGDVINTFGDKPATLSLGAGELSPAMEQRLIGLPEGTRATFELPAGEAFGDRNPEMQQWVARRLLAELGDPDEQYATGDVVQFPTPDGLGSYAGVVLEVRGDGAVRFDFNHPLAGQPVTFEVQLIGVL</sequence>
<dbReference type="InterPro" id="IPR048261">
    <property type="entry name" value="SlpA/SlyD-like_ins_sf"/>
</dbReference>
<comment type="similarity">
    <text evidence="3 10">Belongs to the FKBP-type PPIase family.</text>
</comment>
<dbReference type="Proteomes" id="UP000199517">
    <property type="component" value="Unassembled WGS sequence"/>
</dbReference>
<dbReference type="InterPro" id="IPR001179">
    <property type="entry name" value="PPIase_FKBP_dom"/>
</dbReference>
<keyword evidence="13" id="KW-1185">Reference proteome</keyword>
<evidence type="ECO:0000256" key="10">
    <source>
        <dbReference type="RuleBase" id="RU003915"/>
    </source>
</evidence>
<dbReference type="SUPFAM" id="SSF54534">
    <property type="entry name" value="FKBP-like"/>
    <property type="match status" value="1"/>
</dbReference>